<evidence type="ECO:0000313" key="3">
    <source>
        <dbReference type="Proteomes" id="UP000193396"/>
    </source>
</evidence>
<dbReference type="Proteomes" id="UP000193396">
    <property type="component" value="Unassembled WGS sequence"/>
</dbReference>
<evidence type="ECO:0000256" key="1">
    <source>
        <dbReference type="SAM" id="MobiDB-lite"/>
    </source>
</evidence>
<protein>
    <submittedName>
        <fullName evidence="2">Uncharacterized protein</fullName>
    </submittedName>
</protein>
<dbReference type="AlphaFoldDB" id="A0A1Y2L9B8"/>
<comment type="caution">
    <text evidence="2">The sequence shown here is derived from an EMBL/GenBank/DDBJ whole genome shotgun (WGS) entry which is preliminary data.</text>
</comment>
<proteinExistence type="predicted"/>
<evidence type="ECO:0000313" key="2">
    <source>
        <dbReference type="EMBL" id="OSQ43817.1"/>
    </source>
</evidence>
<feature type="compositionally biased region" description="Polar residues" evidence="1">
    <location>
        <begin position="1"/>
        <end position="10"/>
    </location>
</feature>
<reference evidence="2 3" key="1">
    <citation type="submission" date="2014-03" db="EMBL/GenBank/DDBJ databases">
        <title>The draft genome sequence of Thalassospira alkalitolerans JCM 18968.</title>
        <authorList>
            <person name="Lai Q."/>
            <person name="Shao Z."/>
        </authorList>
    </citation>
    <scope>NUCLEOTIDE SEQUENCE [LARGE SCALE GENOMIC DNA]</scope>
    <source>
        <strain evidence="2 3">JCM 18968</strain>
    </source>
</reference>
<dbReference type="RefSeq" id="WP_085620897.1">
    <property type="nucleotide sequence ID" value="NZ_JFKB01000022.1"/>
</dbReference>
<dbReference type="EMBL" id="JFKB01000022">
    <property type="protein sequence ID" value="OSQ43817.1"/>
    <property type="molecule type" value="Genomic_DNA"/>
</dbReference>
<name>A0A1Y2L9B8_9PROT</name>
<gene>
    <name evidence="2" type="ORF">TALK_19805</name>
</gene>
<organism evidence="2 3">
    <name type="scientific">Thalassospira alkalitolerans</name>
    <dbReference type="NCBI Taxonomy" id="1293890"/>
    <lineage>
        <taxon>Bacteria</taxon>
        <taxon>Pseudomonadati</taxon>
        <taxon>Pseudomonadota</taxon>
        <taxon>Alphaproteobacteria</taxon>
        <taxon>Rhodospirillales</taxon>
        <taxon>Thalassospiraceae</taxon>
        <taxon>Thalassospira</taxon>
    </lineage>
</organism>
<dbReference type="OrthoDB" id="7356853at2"/>
<keyword evidence="3" id="KW-1185">Reference proteome</keyword>
<accession>A0A1Y2L9B8</accession>
<sequence>MTYGTPQSPTHGAEHKTKPHAHSKPAELEPTFKDWEFGLAARTKKSGTGDEYLTSEIVQAWDDMNVAWSKIKDHSGNVPKDALQRFRDANQRFQDVWNAMIVSD</sequence>
<feature type="region of interest" description="Disordered" evidence="1">
    <location>
        <begin position="1"/>
        <end position="29"/>
    </location>
</feature>